<sequence>MATKHSDAEARRQKLADDVQRFLNSGGKITHIDPFVSGETGWKGSSSQRPCTRVQINQRIAPGIMM</sequence>
<accession>A0A222FMM8</accession>
<name>A0A222FMM8_9GAMM</name>
<dbReference type="Proteomes" id="UP000202440">
    <property type="component" value="Chromosome"/>
</dbReference>
<gene>
    <name evidence="2" type="ORF">CHH28_15535</name>
</gene>
<dbReference type="RefSeq" id="WP_094061173.1">
    <property type="nucleotide sequence ID" value="NZ_CP022530.1"/>
</dbReference>
<reference evidence="2 3" key="1">
    <citation type="submission" date="2017-07" db="EMBL/GenBank/DDBJ databases">
        <title>Annotated genome sequence of Bacterioplanes sanyensis isolated from Red Sea.</title>
        <authorList>
            <person name="Rehman Z.U."/>
        </authorList>
    </citation>
    <scope>NUCLEOTIDE SEQUENCE [LARGE SCALE GENOMIC DNA]</scope>
    <source>
        <strain evidence="2 3">NV9</strain>
    </source>
</reference>
<dbReference type="InterPro" id="IPR049191">
    <property type="entry name" value="SutA_RBD"/>
</dbReference>
<dbReference type="AlphaFoldDB" id="A0A222FMM8"/>
<feature type="domain" description="Transcriptional regulator SutA RNAP-binding" evidence="1">
    <location>
        <begin position="8"/>
        <end position="39"/>
    </location>
</feature>
<keyword evidence="3" id="KW-1185">Reference proteome</keyword>
<proteinExistence type="predicted"/>
<dbReference type="EMBL" id="CP022530">
    <property type="protein sequence ID" value="ASP39999.1"/>
    <property type="molecule type" value="Genomic_DNA"/>
</dbReference>
<dbReference type="KEGG" id="bsan:CHH28_15535"/>
<evidence type="ECO:0000259" key="1">
    <source>
        <dbReference type="Pfam" id="PF20661"/>
    </source>
</evidence>
<organism evidence="2 3">
    <name type="scientific">Bacterioplanes sanyensis</name>
    <dbReference type="NCBI Taxonomy" id="1249553"/>
    <lineage>
        <taxon>Bacteria</taxon>
        <taxon>Pseudomonadati</taxon>
        <taxon>Pseudomonadota</taxon>
        <taxon>Gammaproteobacteria</taxon>
        <taxon>Oceanospirillales</taxon>
        <taxon>Oceanospirillaceae</taxon>
        <taxon>Bacterioplanes</taxon>
    </lineage>
</organism>
<evidence type="ECO:0000313" key="2">
    <source>
        <dbReference type="EMBL" id="ASP39999.1"/>
    </source>
</evidence>
<dbReference type="Pfam" id="PF20661">
    <property type="entry name" value="SutA-RBD"/>
    <property type="match status" value="1"/>
</dbReference>
<protein>
    <recommendedName>
        <fullName evidence="1">Transcriptional regulator SutA RNAP-binding domain-containing protein</fullName>
    </recommendedName>
</protein>
<evidence type="ECO:0000313" key="3">
    <source>
        <dbReference type="Proteomes" id="UP000202440"/>
    </source>
</evidence>